<keyword evidence="1" id="KW-0472">Membrane</keyword>
<organism evidence="2">
    <name type="scientific">Rhizophora mucronata</name>
    <name type="common">Asiatic mangrove</name>
    <dbReference type="NCBI Taxonomy" id="61149"/>
    <lineage>
        <taxon>Eukaryota</taxon>
        <taxon>Viridiplantae</taxon>
        <taxon>Streptophyta</taxon>
        <taxon>Embryophyta</taxon>
        <taxon>Tracheophyta</taxon>
        <taxon>Spermatophyta</taxon>
        <taxon>Magnoliopsida</taxon>
        <taxon>eudicotyledons</taxon>
        <taxon>Gunneridae</taxon>
        <taxon>Pentapetalae</taxon>
        <taxon>rosids</taxon>
        <taxon>fabids</taxon>
        <taxon>Malpighiales</taxon>
        <taxon>Rhizophoraceae</taxon>
        <taxon>Rhizophora</taxon>
    </lineage>
</organism>
<reference evidence="2" key="1">
    <citation type="submission" date="2018-02" db="EMBL/GenBank/DDBJ databases">
        <title>Rhizophora mucronata_Transcriptome.</title>
        <authorList>
            <person name="Meera S.P."/>
            <person name="Sreeshan A."/>
            <person name="Augustine A."/>
        </authorList>
    </citation>
    <scope>NUCLEOTIDE SEQUENCE</scope>
    <source>
        <tissue evidence="2">Leaf</tissue>
    </source>
</reference>
<keyword evidence="1" id="KW-1133">Transmembrane helix</keyword>
<accession>A0A2P2PGM7</accession>
<feature type="transmembrane region" description="Helical" evidence="1">
    <location>
        <begin position="7"/>
        <end position="28"/>
    </location>
</feature>
<evidence type="ECO:0000256" key="1">
    <source>
        <dbReference type="SAM" id="Phobius"/>
    </source>
</evidence>
<keyword evidence="1" id="KW-0812">Transmembrane</keyword>
<protein>
    <submittedName>
        <fullName evidence="2">Uncharacterized protein</fullName>
    </submittedName>
</protein>
<proteinExistence type="predicted"/>
<evidence type="ECO:0000313" key="2">
    <source>
        <dbReference type="EMBL" id="MBX53819.1"/>
    </source>
</evidence>
<dbReference type="AlphaFoldDB" id="A0A2P2PGM7"/>
<dbReference type="EMBL" id="GGEC01073335">
    <property type="protein sequence ID" value="MBX53819.1"/>
    <property type="molecule type" value="Transcribed_RNA"/>
</dbReference>
<name>A0A2P2PGM7_RHIMU</name>
<sequence length="29" mass="3521">MKSYKICTWLILLQMFVSIGFSFIYPLMF</sequence>